<organism evidence="8 9">
    <name type="scientific">Owenia fusiformis</name>
    <name type="common">Polychaete worm</name>
    <dbReference type="NCBI Taxonomy" id="6347"/>
    <lineage>
        <taxon>Eukaryota</taxon>
        <taxon>Metazoa</taxon>
        <taxon>Spiralia</taxon>
        <taxon>Lophotrochozoa</taxon>
        <taxon>Annelida</taxon>
        <taxon>Polychaeta</taxon>
        <taxon>Sedentaria</taxon>
        <taxon>Canalipalpata</taxon>
        <taxon>Sabellida</taxon>
        <taxon>Oweniida</taxon>
        <taxon>Oweniidae</taxon>
        <taxon>Owenia</taxon>
    </lineage>
</organism>
<feature type="transmembrane region" description="Helical" evidence="6">
    <location>
        <begin position="260"/>
        <end position="281"/>
    </location>
</feature>
<evidence type="ECO:0000256" key="2">
    <source>
        <dbReference type="ARBA" id="ARBA00022448"/>
    </source>
</evidence>
<comment type="subcellular location">
    <subcellularLocation>
        <location evidence="1 6">Membrane</location>
        <topology evidence="1 6">Multi-pass membrane protein</topology>
    </subcellularLocation>
</comment>
<evidence type="ECO:0000256" key="5">
    <source>
        <dbReference type="ARBA" id="ARBA00023136"/>
    </source>
</evidence>
<feature type="transmembrane region" description="Helical" evidence="6">
    <location>
        <begin position="425"/>
        <end position="449"/>
    </location>
</feature>
<evidence type="ECO:0000256" key="1">
    <source>
        <dbReference type="ARBA" id="ARBA00004141"/>
    </source>
</evidence>
<proteinExistence type="inferred from homology"/>
<feature type="compositionally biased region" description="Polar residues" evidence="7">
    <location>
        <begin position="549"/>
        <end position="569"/>
    </location>
</feature>
<feature type="transmembrane region" description="Helical" evidence="6">
    <location>
        <begin position="79"/>
        <end position="103"/>
    </location>
</feature>
<dbReference type="Proteomes" id="UP000749559">
    <property type="component" value="Unassembled WGS sequence"/>
</dbReference>
<feature type="transmembrane region" description="Helical" evidence="6">
    <location>
        <begin position="293"/>
        <end position="319"/>
    </location>
</feature>
<dbReference type="Gene3D" id="1.10.3860.10">
    <property type="entry name" value="Sodium:dicarboxylate symporter"/>
    <property type="match status" value="1"/>
</dbReference>
<feature type="compositionally biased region" description="Polar residues" evidence="7">
    <location>
        <begin position="579"/>
        <end position="591"/>
    </location>
</feature>
<reference evidence="8" key="1">
    <citation type="submission" date="2022-03" db="EMBL/GenBank/DDBJ databases">
        <authorList>
            <person name="Martin C."/>
        </authorList>
    </citation>
    <scope>NUCLEOTIDE SEQUENCE</scope>
</reference>
<feature type="transmembrane region" description="Helical" evidence="6">
    <location>
        <begin position="399"/>
        <end position="419"/>
    </location>
</feature>
<name>A0A8J1UIU7_OWEFU</name>
<comment type="caution">
    <text evidence="8">The sequence shown here is derived from an EMBL/GenBank/DDBJ whole genome shotgun (WGS) entry which is preliminary data.</text>
</comment>
<comment type="similarity">
    <text evidence="6">Belongs to the dicarboxylate/amino acid:cation symporter (DAACS) (TC 2.A.23) family.</text>
</comment>
<dbReference type="InterPro" id="IPR036458">
    <property type="entry name" value="Na:dicarbo_symporter_sf"/>
</dbReference>
<gene>
    <name evidence="8" type="ORF">OFUS_LOCUS18024</name>
</gene>
<evidence type="ECO:0000256" key="7">
    <source>
        <dbReference type="SAM" id="MobiDB-lite"/>
    </source>
</evidence>
<dbReference type="GO" id="GO:0015175">
    <property type="term" value="F:neutral L-amino acid transmembrane transporter activity"/>
    <property type="evidence" value="ECO:0007669"/>
    <property type="project" value="TreeGrafter"/>
</dbReference>
<keyword evidence="2 6" id="KW-0813">Transport</keyword>
<evidence type="ECO:0000313" key="8">
    <source>
        <dbReference type="EMBL" id="CAH1793138.1"/>
    </source>
</evidence>
<feature type="region of interest" description="Disordered" evidence="7">
    <location>
        <begin position="512"/>
        <end position="775"/>
    </location>
</feature>
<dbReference type="OrthoDB" id="5877963at2759"/>
<dbReference type="GO" id="GO:0005886">
    <property type="term" value="C:plasma membrane"/>
    <property type="evidence" value="ECO:0007669"/>
    <property type="project" value="TreeGrafter"/>
</dbReference>
<dbReference type="InterPro" id="IPR050746">
    <property type="entry name" value="DAACS"/>
</dbReference>
<accession>A0A8J1UIU7</accession>
<dbReference type="EMBL" id="CAIIXF020000008">
    <property type="protein sequence ID" value="CAH1793138.1"/>
    <property type="molecule type" value="Genomic_DNA"/>
</dbReference>
<evidence type="ECO:0000256" key="3">
    <source>
        <dbReference type="ARBA" id="ARBA00022692"/>
    </source>
</evidence>
<feature type="compositionally biased region" description="Low complexity" evidence="7">
    <location>
        <begin position="625"/>
        <end position="634"/>
    </location>
</feature>
<feature type="compositionally biased region" description="Polar residues" evidence="7">
    <location>
        <begin position="656"/>
        <end position="668"/>
    </location>
</feature>
<evidence type="ECO:0000313" key="9">
    <source>
        <dbReference type="Proteomes" id="UP000749559"/>
    </source>
</evidence>
<protein>
    <recommendedName>
        <fullName evidence="6">Amino acid transporter</fullName>
    </recommendedName>
</protein>
<feature type="transmembrane region" description="Helical" evidence="6">
    <location>
        <begin position="115"/>
        <end position="137"/>
    </location>
</feature>
<feature type="compositionally biased region" description="Low complexity" evidence="7">
    <location>
        <begin position="685"/>
        <end position="694"/>
    </location>
</feature>
<feature type="transmembrane region" description="Helical" evidence="6">
    <location>
        <begin position="221"/>
        <end position="239"/>
    </location>
</feature>
<evidence type="ECO:0000256" key="4">
    <source>
        <dbReference type="ARBA" id="ARBA00022989"/>
    </source>
</evidence>
<keyword evidence="9" id="KW-1185">Reference proteome</keyword>
<dbReference type="PANTHER" id="PTHR11958">
    <property type="entry name" value="SODIUM/DICARBOXYLATE SYMPORTER-RELATED"/>
    <property type="match status" value="1"/>
</dbReference>
<dbReference type="PRINTS" id="PR00173">
    <property type="entry name" value="EDTRNSPORT"/>
</dbReference>
<dbReference type="GO" id="GO:0005313">
    <property type="term" value="F:L-glutamate transmembrane transporter activity"/>
    <property type="evidence" value="ECO:0007669"/>
    <property type="project" value="TreeGrafter"/>
</dbReference>
<feature type="transmembrane region" description="Helical" evidence="6">
    <location>
        <begin position="37"/>
        <end position="57"/>
    </location>
</feature>
<keyword evidence="6" id="KW-0769">Symport</keyword>
<dbReference type="GO" id="GO:0015501">
    <property type="term" value="F:glutamate:sodium symporter activity"/>
    <property type="evidence" value="ECO:0007669"/>
    <property type="project" value="TreeGrafter"/>
</dbReference>
<feature type="compositionally biased region" description="Pro residues" evidence="7">
    <location>
        <begin position="603"/>
        <end position="615"/>
    </location>
</feature>
<dbReference type="AlphaFoldDB" id="A0A8J1UIU7"/>
<feature type="compositionally biased region" description="Basic and acidic residues" evidence="7">
    <location>
        <begin position="753"/>
        <end position="766"/>
    </location>
</feature>
<feature type="transmembrane region" description="Helical" evidence="6">
    <location>
        <begin position="331"/>
        <end position="352"/>
    </location>
</feature>
<dbReference type="InterPro" id="IPR001991">
    <property type="entry name" value="Na-dicarboxylate_symporter"/>
</dbReference>
<dbReference type="PANTHER" id="PTHR11958:SF63">
    <property type="entry name" value="AMINO ACID TRANSPORTER"/>
    <property type="match status" value="1"/>
</dbReference>
<keyword evidence="4 6" id="KW-1133">Transmembrane helix</keyword>
<dbReference type="Pfam" id="PF00375">
    <property type="entry name" value="SDF"/>
    <property type="match status" value="1"/>
</dbReference>
<dbReference type="SUPFAM" id="SSF118215">
    <property type="entry name" value="Proton glutamate symport protein"/>
    <property type="match status" value="1"/>
</dbReference>
<keyword evidence="3 6" id="KW-0812">Transmembrane</keyword>
<keyword evidence="5 6" id="KW-0472">Membrane</keyword>
<sequence length="775" mass="84949">MTMLYEKRQSSCRCPCSCPCTCPTGCGGKGWRRHTQLLLLLLSILIGIALGIGLRFAPPFNDPKNNKRALMYLRFPGELVIRMMMMLVIPLIVSSLISAMAGLSGKTSGKIGLRVAICFFVSTLLAIIEGVAIVLAVQPGKNKVHEAPRRKISTSSHTAVDAFMDMIRDLLPDNLVTSTFRMAHTQSSTKALVKNDNITTNATSDDSIENLVLTTKDGTNILGLACFSILFGIVLGNMGHRRAKPLLKFFHSFTEAIMELVKAFIWVIPIGLIFIIAVEIVKMSDPMDQVESLGMFLVTVLVGLFAHGVIVLPVLYMAITRRNPFKFIRGIVQALLVAFGTGSSYVALPVALQNMEKNNRIHPCVSRTVLPIGAAINMDGSALYEAQAAIFIAQLRGTYLSVVQIIILSITCTVVSIGAPSAGTSYLLLGIIFNAVGLPTEDIIILLAVDWALTRFRTIVNVLSDCLTAGVVHHLSKADLQDKNLDAQSVDDVIGPKSDHVLSNESVRLVNVQHQGSNRRLRRSDRHSGRPSEPPPTQPHDPIRRNPFPRQSESDTLPSDGQIQGNMPLTTFRDKHNSKTPLIQSSSNDSMTHPHHYDQPTTPHTPDPDSSPPQYSPTGQKHAKSPSNISSDSSLPRGRGRRHPNIPKSGVLKFMRTNSAGSEPNQNDSKPDDEDDNNRRRDRSTSPLPRTSSPVATQTSPPEYPEYSPNIPSHFLPPRVRNIDLPYRPRAQQKKARVSRYDSGRLSASSGELKPDNTDSDHRVGDSDGSTEYMV</sequence>
<evidence type="ECO:0000256" key="6">
    <source>
        <dbReference type="RuleBase" id="RU361216"/>
    </source>
</evidence>